<sequence>MVAAPDGSLAARGQIAPTGGTAVADQVETAPGHRRKGLGSVVMRTLQNAAVRQGRGPASWPALPRGGGSTRRRVGRWWPC</sequence>
<dbReference type="EMBL" id="JBIAFP010000027">
    <property type="protein sequence ID" value="MFE9229703.1"/>
    <property type="molecule type" value="Genomic_DNA"/>
</dbReference>
<keyword evidence="4" id="KW-1185">Reference proteome</keyword>
<evidence type="ECO:0000313" key="3">
    <source>
        <dbReference type="EMBL" id="MFE9229703.1"/>
    </source>
</evidence>
<dbReference type="SUPFAM" id="SSF55729">
    <property type="entry name" value="Acyl-CoA N-acyltransferases (Nat)"/>
    <property type="match status" value="1"/>
</dbReference>
<organism evidence="3 4">
    <name type="scientific">Streptomyces massasporeus</name>
    <dbReference type="NCBI Taxonomy" id="67324"/>
    <lineage>
        <taxon>Bacteria</taxon>
        <taxon>Bacillati</taxon>
        <taxon>Actinomycetota</taxon>
        <taxon>Actinomycetes</taxon>
        <taxon>Kitasatosporales</taxon>
        <taxon>Streptomycetaceae</taxon>
        <taxon>Streptomyces</taxon>
    </lineage>
</organism>
<proteinExistence type="predicted"/>
<dbReference type="EC" id="2.3.1.-" evidence="3"/>
<dbReference type="Pfam" id="PF00583">
    <property type="entry name" value="Acetyltransf_1"/>
    <property type="match status" value="1"/>
</dbReference>
<evidence type="ECO:0000256" key="1">
    <source>
        <dbReference type="SAM" id="MobiDB-lite"/>
    </source>
</evidence>
<dbReference type="InterPro" id="IPR000182">
    <property type="entry name" value="GNAT_dom"/>
</dbReference>
<feature type="compositionally biased region" description="Basic residues" evidence="1">
    <location>
        <begin position="70"/>
        <end position="80"/>
    </location>
</feature>
<keyword evidence="3" id="KW-0808">Transferase</keyword>
<feature type="region of interest" description="Disordered" evidence="1">
    <location>
        <begin position="1"/>
        <end position="23"/>
    </location>
</feature>
<evidence type="ECO:0000259" key="2">
    <source>
        <dbReference type="Pfam" id="PF00583"/>
    </source>
</evidence>
<dbReference type="Gene3D" id="3.40.630.30">
    <property type="match status" value="1"/>
</dbReference>
<accession>A0ABW6LMR3</accession>
<comment type="caution">
    <text evidence="3">The sequence shown here is derived from an EMBL/GenBank/DDBJ whole genome shotgun (WGS) entry which is preliminary data.</text>
</comment>
<keyword evidence="3" id="KW-0012">Acyltransferase</keyword>
<dbReference type="InterPro" id="IPR016181">
    <property type="entry name" value="Acyl_CoA_acyltransferase"/>
</dbReference>
<dbReference type="RefSeq" id="WP_388389342.1">
    <property type="nucleotide sequence ID" value="NZ_JBIAFP010000027.1"/>
</dbReference>
<reference evidence="3 4" key="1">
    <citation type="submission" date="2024-10" db="EMBL/GenBank/DDBJ databases">
        <title>The Natural Products Discovery Center: Release of the First 8490 Sequenced Strains for Exploring Actinobacteria Biosynthetic Diversity.</title>
        <authorList>
            <person name="Kalkreuter E."/>
            <person name="Kautsar S.A."/>
            <person name="Yang D."/>
            <person name="Bader C.D."/>
            <person name="Teijaro C.N."/>
            <person name="Fluegel L."/>
            <person name="Davis C.M."/>
            <person name="Simpson J.R."/>
            <person name="Lauterbach L."/>
            <person name="Steele A.D."/>
            <person name="Gui C."/>
            <person name="Meng S."/>
            <person name="Li G."/>
            <person name="Viehrig K."/>
            <person name="Ye F."/>
            <person name="Su P."/>
            <person name="Kiefer A.F."/>
            <person name="Nichols A."/>
            <person name="Cepeda A.J."/>
            <person name="Yan W."/>
            <person name="Fan B."/>
            <person name="Jiang Y."/>
            <person name="Adhikari A."/>
            <person name="Zheng C.-J."/>
            <person name="Schuster L."/>
            <person name="Cowan T.M."/>
            <person name="Smanski M.J."/>
            <person name="Chevrette M.G."/>
            <person name="De Carvalho L.P.S."/>
            <person name="Shen B."/>
        </authorList>
    </citation>
    <scope>NUCLEOTIDE SEQUENCE [LARGE SCALE GENOMIC DNA]</scope>
    <source>
        <strain evidence="3 4">NPDC007066</strain>
    </source>
</reference>
<dbReference type="Proteomes" id="UP001601288">
    <property type="component" value="Unassembled WGS sequence"/>
</dbReference>
<feature type="region of interest" description="Disordered" evidence="1">
    <location>
        <begin position="52"/>
        <end position="80"/>
    </location>
</feature>
<evidence type="ECO:0000313" key="4">
    <source>
        <dbReference type="Proteomes" id="UP001601288"/>
    </source>
</evidence>
<dbReference type="GO" id="GO:0016746">
    <property type="term" value="F:acyltransferase activity"/>
    <property type="evidence" value="ECO:0007669"/>
    <property type="project" value="UniProtKB-KW"/>
</dbReference>
<feature type="domain" description="N-acetyltransferase" evidence="2">
    <location>
        <begin position="5"/>
        <end position="54"/>
    </location>
</feature>
<name>A0ABW6LMR3_9ACTN</name>
<protein>
    <submittedName>
        <fullName evidence="3">GNAT family N-acetyltransferase</fullName>
        <ecNumber evidence="3">2.3.1.-</ecNumber>
    </submittedName>
</protein>
<gene>
    <name evidence="3" type="ORF">ACFYM3_34935</name>
</gene>